<evidence type="ECO:0000256" key="6">
    <source>
        <dbReference type="SAM" id="MobiDB-lite"/>
    </source>
</evidence>
<dbReference type="SMART" id="SM00320">
    <property type="entry name" value="WD40"/>
    <property type="match status" value="6"/>
</dbReference>
<accession>A0AAD5RWM9</accession>
<dbReference type="InterPro" id="IPR001680">
    <property type="entry name" value="WD40_rpt"/>
</dbReference>
<feature type="repeat" description="WD" evidence="5">
    <location>
        <begin position="88"/>
        <end position="121"/>
    </location>
</feature>
<comment type="subcellular location">
    <subcellularLocation>
        <location evidence="1">Nucleus</location>
    </subcellularLocation>
</comment>
<dbReference type="PROSITE" id="PS00678">
    <property type="entry name" value="WD_REPEATS_1"/>
    <property type="match status" value="1"/>
</dbReference>
<feature type="repeat" description="WD" evidence="5">
    <location>
        <begin position="122"/>
        <end position="163"/>
    </location>
</feature>
<comment type="caution">
    <text evidence="7">The sequence shown here is derived from an EMBL/GenBank/DDBJ whole genome shotgun (WGS) entry which is preliminary data.</text>
</comment>
<gene>
    <name evidence="7" type="ORF">MKZ38_007846</name>
</gene>
<keyword evidence="2 5" id="KW-0853">WD repeat</keyword>
<evidence type="ECO:0000256" key="2">
    <source>
        <dbReference type="ARBA" id="ARBA00022574"/>
    </source>
</evidence>
<dbReference type="Pfam" id="PF00400">
    <property type="entry name" value="WD40"/>
    <property type="match status" value="2"/>
</dbReference>
<dbReference type="SUPFAM" id="SSF50978">
    <property type="entry name" value="WD40 repeat-like"/>
    <property type="match status" value="1"/>
</dbReference>
<evidence type="ECO:0000256" key="1">
    <source>
        <dbReference type="ARBA" id="ARBA00004123"/>
    </source>
</evidence>
<feature type="region of interest" description="Disordered" evidence="6">
    <location>
        <begin position="491"/>
        <end position="540"/>
    </location>
</feature>
<dbReference type="EMBL" id="JAKWBI020000051">
    <property type="protein sequence ID" value="KAJ2904514.1"/>
    <property type="molecule type" value="Genomic_DNA"/>
</dbReference>
<dbReference type="InterPro" id="IPR037850">
    <property type="entry name" value="RBBP5/Swd1"/>
</dbReference>
<dbReference type="PANTHER" id="PTHR44040">
    <property type="entry name" value="RETINOBLASTOMA-BINDING PROTEIN 5"/>
    <property type="match status" value="1"/>
</dbReference>
<evidence type="ECO:0000313" key="8">
    <source>
        <dbReference type="Proteomes" id="UP001201980"/>
    </source>
</evidence>
<feature type="compositionally biased region" description="Basic residues" evidence="6">
    <location>
        <begin position="530"/>
        <end position="540"/>
    </location>
</feature>
<name>A0AAD5RWM9_9PEZI</name>
<evidence type="ECO:0000256" key="3">
    <source>
        <dbReference type="ARBA" id="ARBA00022737"/>
    </source>
</evidence>
<evidence type="ECO:0000256" key="5">
    <source>
        <dbReference type="PROSITE-ProRule" id="PRU00221"/>
    </source>
</evidence>
<dbReference type="Gene3D" id="2.130.10.10">
    <property type="entry name" value="YVTN repeat-like/Quinoprotein amine dehydrogenase"/>
    <property type="match status" value="1"/>
</dbReference>
<evidence type="ECO:0000256" key="4">
    <source>
        <dbReference type="ARBA" id="ARBA00023242"/>
    </source>
</evidence>
<dbReference type="InterPro" id="IPR036322">
    <property type="entry name" value="WD40_repeat_dom_sf"/>
</dbReference>
<keyword evidence="8" id="KW-1185">Reference proteome</keyword>
<dbReference type="GO" id="GO:0048188">
    <property type="term" value="C:Set1C/COMPASS complex"/>
    <property type="evidence" value="ECO:0007669"/>
    <property type="project" value="InterPro"/>
</dbReference>
<evidence type="ECO:0000313" key="7">
    <source>
        <dbReference type="EMBL" id="KAJ2904514.1"/>
    </source>
</evidence>
<dbReference type="InterPro" id="IPR019775">
    <property type="entry name" value="WD40_repeat_CS"/>
</dbReference>
<dbReference type="PROSITE" id="PS50082">
    <property type="entry name" value="WD_REPEATS_2"/>
    <property type="match status" value="2"/>
</dbReference>
<sequence length="540" mass="60782">MDPEPFKLQPARLNPEAAHLHKVAANFRLDPNNPNFEQNLKKAAAKSSNKFPIPQEHLTGMNLLLSDDYLIQDHPEVLNHTIRSGHSTCLRFNRKGNYLASGRVDGTVVLWDMDTMGVARKLRGHSKGISSLCWSRCGRYLLSACRGWLVILWDLQDGKKERQIRVRAPVFTAELNPTNRHQIIVACYEEDFIYCDAMNKLSRKYVLPSAPKRDDSEVDEATKEKWAKEDAKTMTTAAIFTPSGKHILAGTNKGRVNVINSNTREIIYSEKVCTGVITSLRVSFNGSDLLINAQDRIIRTFKLPELDVPDLDPDTIQLNLEHKFQDVVNRLSWNACCFGATGEYVAASTYNNHEMYIWERTHGSLVRMLEGPKEEQGMVEWHPSKPILAVNGLETGRIYIWGVTNTQKWSSLAPDFAEVEENDEYEEKEDEFDIHPQEEIAKRRIDREDEEDVDVLTMDVPKGDEQEFRMPILYNLGDDDSEEELIAVSTGTMRRKSYSEGQGDVSLDGETIGEGAAGGPSAGPAEKATAKKGKGKGKKK</sequence>
<organism evidence="7 8">
    <name type="scientific">Zalerion maritima</name>
    <dbReference type="NCBI Taxonomy" id="339359"/>
    <lineage>
        <taxon>Eukaryota</taxon>
        <taxon>Fungi</taxon>
        <taxon>Dikarya</taxon>
        <taxon>Ascomycota</taxon>
        <taxon>Pezizomycotina</taxon>
        <taxon>Sordariomycetes</taxon>
        <taxon>Lulworthiomycetidae</taxon>
        <taxon>Lulworthiales</taxon>
        <taxon>Lulworthiaceae</taxon>
        <taxon>Zalerion</taxon>
    </lineage>
</organism>
<keyword evidence="4" id="KW-0539">Nucleus</keyword>
<protein>
    <submittedName>
        <fullName evidence="7">Chromatin binding protein</fullName>
    </submittedName>
</protein>
<dbReference type="PROSITE" id="PS50294">
    <property type="entry name" value="WD_REPEATS_REGION"/>
    <property type="match status" value="1"/>
</dbReference>
<keyword evidence="3" id="KW-0677">Repeat</keyword>
<proteinExistence type="predicted"/>
<dbReference type="PANTHER" id="PTHR44040:SF1">
    <property type="entry name" value="RETINOBLASTOMA-BINDING PROTEIN 5"/>
    <property type="match status" value="1"/>
</dbReference>
<dbReference type="Proteomes" id="UP001201980">
    <property type="component" value="Unassembled WGS sequence"/>
</dbReference>
<dbReference type="InterPro" id="IPR015943">
    <property type="entry name" value="WD40/YVTN_repeat-like_dom_sf"/>
</dbReference>
<reference evidence="7" key="1">
    <citation type="submission" date="2022-07" db="EMBL/GenBank/DDBJ databases">
        <title>Draft genome sequence of Zalerion maritima ATCC 34329, a (micro)plastics degrading marine fungus.</title>
        <authorList>
            <person name="Paco A."/>
            <person name="Goncalves M.F.M."/>
            <person name="Rocha-Santos T.A.P."/>
            <person name="Alves A."/>
        </authorList>
    </citation>
    <scope>NUCLEOTIDE SEQUENCE</scope>
    <source>
        <strain evidence="7">ATCC 34329</strain>
    </source>
</reference>
<dbReference type="AlphaFoldDB" id="A0AAD5RWM9"/>